<dbReference type="EMBL" id="CP102451">
    <property type="protein sequence ID" value="UUV99468.1"/>
    <property type="molecule type" value="Genomic_DNA"/>
</dbReference>
<reference evidence="3" key="1">
    <citation type="submission" date="2022-08" db="EMBL/GenBank/DDBJ databases">
        <title>Genome sequence of Vagococcus luciliae DSM 112651.</title>
        <authorList>
            <person name="Juan G."/>
            <person name="Anja P."/>
            <person name="Rolf D."/>
            <person name="Kampfer P."/>
            <person name="Vilcinskas A."/>
        </authorList>
    </citation>
    <scope>NUCLEOTIDE SEQUENCE</scope>
    <source>
        <strain evidence="3">G314FT</strain>
    </source>
</reference>
<keyword evidence="2" id="KW-1133">Transmembrane helix</keyword>
<feature type="compositionally biased region" description="Polar residues" evidence="1">
    <location>
        <begin position="52"/>
        <end position="69"/>
    </location>
</feature>
<organism evidence="3 4">
    <name type="scientific">Vagococcus luciliae</name>
    <dbReference type="NCBI Taxonomy" id="2920380"/>
    <lineage>
        <taxon>Bacteria</taxon>
        <taxon>Bacillati</taxon>
        <taxon>Bacillota</taxon>
        <taxon>Bacilli</taxon>
        <taxon>Lactobacillales</taxon>
        <taxon>Enterococcaceae</taxon>
        <taxon>Vagococcus</taxon>
    </lineage>
</organism>
<evidence type="ECO:0008006" key="5">
    <source>
        <dbReference type="Google" id="ProtNLM"/>
    </source>
</evidence>
<dbReference type="InterPro" id="IPR046776">
    <property type="entry name" value="Pectate_lyase_5"/>
</dbReference>
<name>A0ABY5P0X6_9ENTE</name>
<protein>
    <recommendedName>
        <fullName evidence="5">WxL domain-containing protein</fullName>
    </recommendedName>
</protein>
<accession>A0ABY5P0X6</accession>
<feature type="transmembrane region" description="Helical" evidence="2">
    <location>
        <begin position="7"/>
        <end position="24"/>
    </location>
</feature>
<feature type="region of interest" description="Disordered" evidence="1">
    <location>
        <begin position="29"/>
        <end position="69"/>
    </location>
</feature>
<sequence>MKKKNPVYFFVLILSMVISMSIGWQSEAKESQKSSEAKTEMTTKDSTKNSEKSVNAKASSRSASLKGVSTKSNKEWGDLKNLREFSLNDKGLGIVAYNFGKSMEDIQSLNGNEDAAKEMILYETGAVAYGLSGGKVVDVSEHIEVGDLGDLFSVSSNDLSEHHITLTVPAKYSGTDKDLTTDIIIYTGKVAKVSTWDELHAALVSADVKIIDVQNSMKNTRRTAVGRRVNYFPRDKMDIALLGNGYSLDFIGDYYTFSAGERGIHSITLDNLDHYSTTYYGAVTFQNILPEESFLTFRNVNFHGSQVTASYQSVLSFEGKNEIYSTANKYTSYDGQEISFNDTNQAGLECHTIIFRENTDTLIEVENGDAIAVGAYRANNEPVADIQPSMVVEKNANVKFKTLGNTGESKTWNTDGGTIYSVISIHRNGRIRLEEGSQVTAETAEDTVRTPIRLAYHGASFRSYGWQTTIDLEKNSKLNVNVNGPVSRNNAAMILQDNSAINVGENALIQVNAKKMTAGSPVIRMGTNSNLNIAKNGLLSVNKEGGIGNILNLGSNSKFDVSDEGTATFISENETDSKDSMIYGGSNSNFIIGERGNFTSRIEGGTGVRNMLEFARNANFTFANARRVDLDTRKNTNATLISMDQGTFNASIQQVRAWKKENSNDEEATYNWRPMYNMKIPYRDQIVTTNDVTAGSMTYAMRDDFKNNYKTQDFSRVVFDYIPDVKLAVEDISDNIKLSSGQKISGTVNPGAYVAFYKVVSETDLSKDTFLTTPSYNSPEEGDNKRKFHVMADKSGNYTFDIPSSVALKAGEKIRAYAFLDGKDDTVTKEVQDKTPPTGDGTNYYESLNASTPLPEKFVTNIKDSNPNNKGFTYQFNKETPQNVVDGYMSQMGEHVVKVDVSDDAGNTATFDAKLTIVKTETNLTSKDLSISFKDLRHMSEDEIKQYIVKNGNLEAYKLSNGKKIDLTNFISVKDLNGLSDLANIKPTPYKVYLVVSAKDAGRETDILGNINVTVTDIDSVITLKFVNEVGKVMDDYTTTIKAQVGDVIDLTKNETLAKQIAQLSQDGYLINQSKRPENEASFNVTDTEMTVIYTVLGTVQFKSVPTALDFGTVKFIAMPNRVEKPTYDKELVVRDTRSGQADGFRVTAAVTTPLQTKDGKKLQNVLRYVLSGEEVILSDAAQPIYRVDTGKNGLHDISKDWSDKKESDGIKLQLGSSGDIHTGQYTGEITWKIMEGQP</sequence>
<keyword evidence="2" id="KW-0472">Membrane</keyword>
<proteinExistence type="predicted"/>
<dbReference type="RefSeq" id="WP_257700425.1">
    <property type="nucleotide sequence ID" value="NZ_CP102451.1"/>
</dbReference>
<dbReference type="Pfam" id="PF20585">
    <property type="entry name" value="Pectate_lyase_5"/>
    <property type="match status" value="1"/>
</dbReference>
<reference evidence="3" key="2">
    <citation type="submission" date="2022-08" db="EMBL/GenBank/DDBJ databases">
        <authorList>
            <person name="Poehlein A."/>
            <person name="Guzman J."/>
            <person name="Daniel R."/>
            <person name="Vilcinskas A."/>
        </authorList>
    </citation>
    <scope>NUCLEOTIDE SEQUENCE</scope>
    <source>
        <strain evidence="3">G314FT</strain>
    </source>
</reference>
<feature type="compositionally biased region" description="Basic and acidic residues" evidence="1">
    <location>
        <begin position="29"/>
        <end position="51"/>
    </location>
</feature>
<gene>
    <name evidence="3" type="ORF">G314FT_16290</name>
</gene>
<evidence type="ECO:0000313" key="3">
    <source>
        <dbReference type="EMBL" id="UUV99468.1"/>
    </source>
</evidence>
<evidence type="ECO:0000256" key="1">
    <source>
        <dbReference type="SAM" id="MobiDB-lite"/>
    </source>
</evidence>
<keyword evidence="4" id="KW-1185">Reference proteome</keyword>
<evidence type="ECO:0000313" key="4">
    <source>
        <dbReference type="Proteomes" id="UP001058273"/>
    </source>
</evidence>
<keyword evidence="2" id="KW-0812">Transmembrane</keyword>
<evidence type="ECO:0000256" key="2">
    <source>
        <dbReference type="SAM" id="Phobius"/>
    </source>
</evidence>
<dbReference type="Proteomes" id="UP001058273">
    <property type="component" value="Chromosome"/>
</dbReference>